<dbReference type="InterPro" id="IPR051473">
    <property type="entry name" value="P2Ox-like"/>
</dbReference>
<evidence type="ECO:0000313" key="7">
    <source>
        <dbReference type="EMBL" id="MCA6078835.1"/>
    </source>
</evidence>
<dbReference type="AlphaFoldDB" id="A0A9X1HWT3"/>
<accession>A0A9X1HWT3</accession>
<name>A0A9X1HWT3_9BACT</name>
<keyword evidence="3" id="KW-0285">Flavoprotein</keyword>
<dbReference type="SUPFAM" id="SSF54373">
    <property type="entry name" value="FAD-linked reductases, C-terminal domain"/>
    <property type="match status" value="1"/>
</dbReference>
<proteinExistence type="inferred from homology"/>
<keyword evidence="4" id="KW-0274">FAD</keyword>
<dbReference type="Gene3D" id="3.50.50.60">
    <property type="entry name" value="FAD/NAD(P)-binding domain"/>
    <property type="match status" value="2"/>
</dbReference>
<gene>
    <name evidence="7" type="ORF">LDX50_28430</name>
</gene>
<evidence type="ECO:0000256" key="5">
    <source>
        <dbReference type="ARBA" id="ARBA00023002"/>
    </source>
</evidence>
<sequence length="569" mass="64639">MNLETTKKKRTYDAIVIGSGASGGWAAKELCEKGLRTLVLDRGRDVRHIEDYPTASKAPYDFEFRGTVPLRLRGNHRNGWALNEATRQWVLPEDEQPFIQEKPFRWFRGYHVGGKSLLWARQTQRWSDLDFEGPVRDGFAVDWPIRYKDLEPWYDHVERFIGVAGANDGLAELPDSISQPPFDTSCIEQHFRDSIRKHYGNERHVIQARCAHLTDPQPVHYQQGRTRCMNQDMCNRGCIYGGYFSSNASTLPWAAKTGKMTLRPNSIVHSIIYKDKKRFKNKARGVRVIDRLTGEMIDYYAKIIFVNASTLNTNSILLNSVSSRYPNGLGNDNDLLGKYISWHNYRGKANAEFEGLQDKTTSGRSPTNSYIPRFRNLYNQETDFLRGYAIGIGGGRGMVSETDVIGDQLRDNLLNPKPGIWHISSWMMGETVPIESNHVRLSREATDKYGIPQLIVSCEWTENDDKMVKDYIEQSEEMFRLAGFTNIRAVDTHSPPGSDIHEMGGVRMGNDPATSLVNKWNQLHTCKNVFVTDGACMTSTGTQNPTLTFMAITARAANYAVEELNKQNL</sequence>
<dbReference type="SUPFAM" id="SSF51905">
    <property type="entry name" value="FAD/NAD(P)-binding domain"/>
    <property type="match status" value="1"/>
</dbReference>
<reference evidence="7" key="1">
    <citation type="submission" date="2021-09" db="EMBL/GenBank/DDBJ databases">
        <title>Fulvivirga sp. isolated from coastal sediment.</title>
        <authorList>
            <person name="Yu H."/>
        </authorList>
    </citation>
    <scope>NUCLEOTIDE SEQUENCE</scope>
    <source>
        <strain evidence="7">1062</strain>
    </source>
</reference>
<dbReference type="EMBL" id="JAIXNE010000007">
    <property type="protein sequence ID" value="MCA6078835.1"/>
    <property type="molecule type" value="Genomic_DNA"/>
</dbReference>
<evidence type="ECO:0000256" key="2">
    <source>
        <dbReference type="ARBA" id="ARBA00010790"/>
    </source>
</evidence>
<feature type="domain" description="Glucose-methanol-choline oxidoreductase C-terminal" evidence="6">
    <location>
        <begin position="433"/>
        <end position="552"/>
    </location>
</feature>
<dbReference type="RefSeq" id="WP_225699696.1">
    <property type="nucleotide sequence ID" value="NZ_JAIXNE010000007.1"/>
</dbReference>
<dbReference type="Pfam" id="PF05199">
    <property type="entry name" value="GMC_oxred_C"/>
    <property type="match status" value="1"/>
</dbReference>
<keyword evidence="8" id="KW-1185">Reference proteome</keyword>
<dbReference type="InterPro" id="IPR007867">
    <property type="entry name" value="GMC_OxRtase_C"/>
</dbReference>
<evidence type="ECO:0000256" key="3">
    <source>
        <dbReference type="ARBA" id="ARBA00022630"/>
    </source>
</evidence>
<evidence type="ECO:0000313" key="8">
    <source>
        <dbReference type="Proteomes" id="UP001139409"/>
    </source>
</evidence>
<dbReference type="PANTHER" id="PTHR42784">
    <property type="entry name" value="PYRANOSE 2-OXIDASE"/>
    <property type="match status" value="1"/>
</dbReference>
<comment type="similarity">
    <text evidence="2">Belongs to the GMC oxidoreductase family.</text>
</comment>
<evidence type="ECO:0000256" key="1">
    <source>
        <dbReference type="ARBA" id="ARBA00001974"/>
    </source>
</evidence>
<keyword evidence="5" id="KW-0560">Oxidoreductase</keyword>
<dbReference type="InterPro" id="IPR036188">
    <property type="entry name" value="FAD/NAD-bd_sf"/>
</dbReference>
<dbReference type="GO" id="GO:0016614">
    <property type="term" value="F:oxidoreductase activity, acting on CH-OH group of donors"/>
    <property type="evidence" value="ECO:0007669"/>
    <property type="project" value="InterPro"/>
</dbReference>
<evidence type="ECO:0000256" key="4">
    <source>
        <dbReference type="ARBA" id="ARBA00022827"/>
    </source>
</evidence>
<organism evidence="7 8">
    <name type="scientific">Fulvivirga sedimenti</name>
    <dbReference type="NCBI Taxonomy" id="2879465"/>
    <lineage>
        <taxon>Bacteria</taxon>
        <taxon>Pseudomonadati</taxon>
        <taxon>Bacteroidota</taxon>
        <taxon>Cytophagia</taxon>
        <taxon>Cytophagales</taxon>
        <taxon>Fulvivirgaceae</taxon>
        <taxon>Fulvivirga</taxon>
    </lineage>
</organism>
<dbReference type="PANTHER" id="PTHR42784:SF1">
    <property type="entry name" value="PYRANOSE 2-OXIDASE"/>
    <property type="match status" value="1"/>
</dbReference>
<comment type="cofactor">
    <cofactor evidence="1">
        <name>FAD</name>
        <dbReference type="ChEBI" id="CHEBI:57692"/>
    </cofactor>
</comment>
<evidence type="ECO:0000259" key="6">
    <source>
        <dbReference type="Pfam" id="PF05199"/>
    </source>
</evidence>
<protein>
    <submittedName>
        <fullName evidence="7">GMC family oxidoreductase</fullName>
    </submittedName>
</protein>
<dbReference type="Proteomes" id="UP001139409">
    <property type="component" value="Unassembled WGS sequence"/>
</dbReference>
<comment type="caution">
    <text evidence="7">The sequence shown here is derived from an EMBL/GenBank/DDBJ whole genome shotgun (WGS) entry which is preliminary data.</text>
</comment>